<feature type="compositionally biased region" description="Low complexity" evidence="1">
    <location>
        <begin position="1159"/>
        <end position="1179"/>
    </location>
</feature>
<keyword evidence="4" id="KW-1185">Reference proteome</keyword>
<feature type="compositionally biased region" description="Gly residues" evidence="1">
    <location>
        <begin position="819"/>
        <end position="830"/>
    </location>
</feature>
<feature type="region of interest" description="Disordered" evidence="1">
    <location>
        <begin position="808"/>
        <end position="889"/>
    </location>
</feature>
<dbReference type="Proteomes" id="UP001189429">
    <property type="component" value="Unassembled WGS sequence"/>
</dbReference>
<gene>
    <name evidence="3" type="ORF">PCOR1329_LOCUS28314</name>
</gene>
<organism evidence="3 4">
    <name type="scientific">Prorocentrum cordatum</name>
    <dbReference type="NCBI Taxonomy" id="2364126"/>
    <lineage>
        <taxon>Eukaryota</taxon>
        <taxon>Sar</taxon>
        <taxon>Alveolata</taxon>
        <taxon>Dinophyceae</taxon>
        <taxon>Prorocentrales</taxon>
        <taxon>Prorocentraceae</taxon>
        <taxon>Prorocentrum</taxon>
    </lineage>
</organism>
<feature type="signal peptide" evidence="2">
    <location>
        <begin position="1"/>
        <end position="35"/>
    </location>
</feature>
<evidence type="ECO:0000256" key="1">
    <source>
        <dbReference type="SAM" id="MobiDB-lite"/>
    </source>
</evidence>
<accession>A0ABN9SCG0</accession>
<proteinExistence type="predicted"/>
<evidence type="ECO:0000313" key="4">
    <source>
        <dbReference type="Proteomes" id="UP001189429"/>
    </source>
</evidence>
<feature type="compositionally biased region" description="Basic and acidic residues" evidence="1">
    <location>
        <begin position="1136"/>
        <end position="1145"/>
    </location>
</feature>
<feature type="region of interest" description="Disordered" evidence="1">
    <location>
        <begin position="1058"/>
        <end position="1192"/>
    </location>
</feature>
<comment type="caution">
    <text evidence="3">The sequence shown here is derived from an EMBL/GenBank/DDBJ whole genome shotgun (WGS) entry which is preliminary data.</text>
</comment>
<evidence type="ECO:0000256" key="2">
    <source>
        <dbReference type="SAM" id="SignalP"/>
    </source>
</evidence>
<reference evidence="3" key="1">
    <citation type="submission" date="2023-10" db="EMBL/GenBank/DDBJ databases">
        <authorList>
            <person name="Chen Y."/>
            <person name="Shah S."/>
            <person name="Dougan E. K."/>
            <person name="Thang M."/>
            <person name="Chan C."/>
        </authorList>
    </citation>
    <scope>NUCLEOTIDE SEQUENCE [LARGE SCALE GENOMIC DNA]</scope>
</reference>
<keyword evidence="2" id="KW-0732">Signal</keyword>
<dbReference type="EMBL" id="CAUYUJ010010423">
    <property type="protein sequence ID" value="CAK0829323.1"/>
    <property type="molecule type" value="Genomic_DNA"/>
</dbReference>
<feature type="chain" id="PRO_5046964048" evidence="2">
    <location>
        <begin position="36"/>
        <end position="1192"/>
    </location>
</feature>
<sequence>MSRAVVAWQGNIAGRGHANSLLLVLTLRALRRAHAIAPTVQPRGLADDVTLAWARPSAGHSKDLANALGSFTRQGLHEKVWARNLGHELHGRKVIRTQEKRRLASLMDRGRRLAMLRRAAGRRAAALVATGLSPSAGHGAGVAGLADRPLAQLRTLSAAAAGAKAGCGTAAVMLLQKRVGYDPIYAATVRPVVRLASRIGEGIGPPATLAASWDSLAAVAMAGASAYGPLAAKWLSLERIGWSMQSVWALRSDIGELRSMLHTAPRGIKDALVEGIQRWQCRRAALWSGGHYTNVWRHSHGFTDTEVRHACGEARDTLMHRWRCCLVVMVPMDDGLEQEEPFRKPLGAVHQQMHEAEQRWTVGDSYLPVLARPSAAARATACSALDDPGHASKAPEARWRGWAVLAFRPDGFQLKAACGPLPGAVQTVGRAERFACLAPLRQRRPTSLIVSDLQSLMTEGNSWSPDAASARGRHAGIWGQLHAAAAARAVPPPRFRWAPAHRTLEQAIEEGIRPLDWLGNCWADFFANLGAAEIKLPDSATEAIHAELQRALDTADNLGWAAARICQVDLWRPPGEDGELKRKFEPKLLAGPQLSLTRRGYQTVGVGGVQCIRCGREANTDKVRAAKSQSAVGAQRLASSEAANLSLQVADLVETQVAQLGPASVEKAQYLLAAAKGPALTKGPGSAGRPPQAWDRSGDLEDVLAQLVFCERGRQDGAPFREAHIDQAQQLEGEAFRVRVHQFRGYLAAGRAFLCDRGNALHVGANRQRLHTPVLESPTSEADEDVWVDLDDDDMELIRGLQASDLEATRARREQGEAAGRGGEALGVDGGEASRRRSTLPPESEGEILNISSPDARRWAHRHRRQPAGPPPDGEGGGSPPSSSSTSVLTSLQGLQLLRHTLMDFAAVRIFDLRGPDGAERSWLAWAARFAMAWLRQPDNAAACQEAAKGAGSIGVLAIVKAMVGQAWQRKASVRQATRRHLLDLSFSTWHHVAAMQWASTGEVARAIEAQIGPTAAAQLPELSGFAGPLSGIGPRGVPPPPRAAMVLLAAAGPPAFGQARGAMTGRGHGRPQLPLPQQLGRADSDSDDDGPDPGAAPSGLQPPPPAGPPEAGEGEDVLPGAGGGAGPEFAPADDVSWHVDRLTEGPDSSSSFGGGANGTAAAGGAEAGDPAAEADIIGFPQWAAEVPRTPE</sequence>
<name>A0ABN9SCG0_9DINO</name>
<feature type="non-terminal residue" evidence="3">
    <location>
        <position position="1192"/>
    </location>
</feature>
<evidence type="ECO:0000313" key="3">
    <source>
        <dbReference type="EMBL" id="CAK0829323.1"/>
    </source>
</evidence>
<protein>
    <submittedName>
        <fullName evidence="3">Uncharacterized protein</fullName>
    </submittedName>
</protein>